<evidence type="ECO:0000313" key="1">
    <source>
        <dbReference type="EMBL" id="EMD84682.1"/>
    </source>
</evidence>
<dbReference type="AlphaFoldDB" id="M2T9Z7"/>
<keyword evidence="3" id="KW-1185">Reference proteome</keyword>
<dbReference type="EMBL" id="KB445631">
    <property type="protein sequence ID" value="EMD84682.1"/>
    <property type="molecule type" value="Genomic_DNA"/>
</dbReference>
<evidence type="ECO:0000313" key="3">
    <source>
        <dbReference type="Proteomes" id="UP000016936"/>
    </source>
</evidence>
<reference evidence="2 3" key="1">
    <citation type="journal article" date="2012" name="PLoS Pathog.">
        <title>Diverse lifestyles and strategies of plant pathogenesis encoded in the genomes of eighteen Dothideomycetes fungi.</title>
        <authorList>
            <person name="Ohm R.A."/>
            <person name="Feau N."/>
            <person name="Henrissat B."/>
            <person name="Schoch C.L."/>
            <person name="Horwitz B.A."/>
            <person name="Barry K.W."/>
            <person name="Condon B.J."/>
            <person name="Copeland A.C."/>
            <person name="Dhillon B."/>
            <person name="Glaser F."/>
            <person name="Hesse C.N."/>
            <person name="Kosti I."/>
            <person name="LaButti K."/>
            <person name="Lindquist E.A."/>
            <person name="Lucas S."/>
            <person name="Salamov A.A."/>
            <person name="Bradshaw R.E."/>
            <person name="Ciuffetti L."/>
            <person name="Hamelin R.C."/>
            <person name="Kema G.H.J."/>
            <person name="Lawrence C."/>
            <person name="Scott J.A."/>
            <person name="Spatafora J.W."/>
            <person name="Turgeon B.G."/>
            <person name="de Wit P.J.G.M."/>
            <person name="Zhong S."/>
            <person name="Goodwin S.B."/>
            <person name="Grigoriev I.V."/>
        </authorList>
    </citation>
    <scope>NUCLEOTIDE SEQUENCE [LARGE SCALE GENOMIC DNA]</scope>
    <source>
        <strain evidence="2">C5</strain>
        <strain evidence="3">C5 / ATCC 48332 / race O</strain>
    </source>
</reference>
<dbReference type="EMBL" id="KB445572">
    <property type="protein sequence ID" value="EMD94355.1"/>
    <property type="molecule type" value="Genomic_DNA"/>
</dbReference>
<dbReference type="PANTHER" id="PTHR46082:SF11">
    <property type="entry name" value="AAA+ ATPASE DOMAIN-CONTAINING PROTEIN-RELATED"/>
    <property type="match status" value="1"/>
</dbReference>
<evidence type="ECO:0000313" key="2">
    <source>
        <dbReference type="EMBL" id="EMD94355.1"/>
    </source>
</evidence>
<dbReference type="GO" id="GO:0003824">
    <property type="term" value="F:catalytic activity"/>
    <property type="evidence" value="ECO:0007669"/>
    <property type="project" value="InterPro"/>
</dbReference>
<sequence length="343" mass="37569">MATAQPTGALPKEQYTVGWICALPTELTAARFFLDDLHAERLEQQDTRDDNAHVLGSIKGHNVAIATLPYGIYGTSSAASVARDMLRTFKNIRIGLMVGIGGGAPTPTNNVQLGDVVVSVPQNGNVGIFQYQHGKNIQDRSFQYTGHLNKPTALLLGAVASLKSKFTINGNRIAESVDALVTKYPRLQSEFGRPHPTSDRLYNSDFIHLDDENGLHRSCDAVCGFGSARIVDRTGWPKRYDKSVVFHGVIASADILMKNAKERDTLSHETGVLCFEMEASGLMDRFPCLVVRGICDYSDTHKNDQWQGYAAMCAAAYTKELLAMVAPSKVDTEQKLETRLDSS</sequence>
<dbReference type="SUPFAM" id="SSF53167">
    <property type="entry name" value="Purine and uridine phosphorylases"/>
    <property type="match status" value="1"/>
</dbReference>
<gene>
    <name evidence="2" type="ORF">COCHEDRAFT_1153644</name>
    <name evidence="1" type="ORF">COCHEDRAFT_1161957</name>
</gene>
<accession>M2T9Z7</accession>
<dbReference type="InterPro" id="IPR035994">
    <property type="entry name" value="Nucleoside_phosphorylase_sf"/>
</dbReference>
<dbReference type="PANTHER" id="PTHR46082">
    <property type="entry name" value="ATP/GTP-BINDING PROTEIN-RELATED"/>
    <property type="match status" value="1"/>
</dbReference>
<dbReference type="InterPro" id="IPR053137">
    <property type="entry name" value="NLR-like"/>
</dbReference>
<dbReference type="eggNOG" id="KOG4177">
    <property type="taxonomic scope" value="Eukaryota"/>
</dbReference>
<dbReference type="Gene3D" id="3.40.50.1580">
    <property type="entry name" value="Nucleoside phosphorylase domain"/>
    <property type="match status" value="1"/>
</dbReference>
<evidence type="ECO:0008006" key="4">
    <source>
        <dbReference type="Google" id="ProtNLM"/>
    </source>
</evidence>
<name>M2T9Z7_COCH5</name>
<reference evidence="2" key="2">
    <citation type="submission" date="2012-06" db="EMBL/GenBank/DDBJ databases">
        <title>Comparative genome structure, secondary metabolite and effector coding capacity across Cochliobolus pathogens.</title>
        <authorList>
            <consortium name="US DOE Joint Genome Institute (JGI-PGF)"/>
            <person name="Condon B.J."/>
            <person name="Leng Y."/>
            <person name="Wu D."/>
            <person name="Bushley K.E."/>
            <person name="Ohm R.A."/>
            <person name="Otillar R."/>
            <person name="Martin J."/>
            <person name="Schackwitz W."/>
            <person name="Grimwood J."/>
            <person name="MohdZainudin N."/>
            <person name="Xue C."/>
            <person name="Wang R."/>
            <person name="Dhillon B."/>
            <person name="Tu Z.J."/>
            <person name="Steffenson B.J."/>
            <person name="Salamov A."/>
            <person name="Sun H."/>
            <person name="Lowry S."/>
            <person name="LaButti K."/>
            <person name="Han J."/>
            <person name="Copeland A."/>
            <person name="Lindquist E."/>
            <person name="Lucas S."/>
            <person name="Barry K."/>
            <person name="Schmutz J."/>
            <person name="Baker S."/>
            <person name="Grigoriev I.V."/>
            <person name="Zhong S."/>
            <person name="Turgeon B.G."/>
        </authorList>
    </citation>
    <scope>NUCLEOTIDE SEQUENCE</scope>
    <source>
        <strain evidence="2">C5</strain>
    </source>
</reference>
<dbReference type="GO" id="GO:0009116">
    <property type="term" value="P:nucleoside metabolic process"/>
    <property type="evidence" value="ECO:0007669"/>
    <property type="project" value="InterPro"/>
</dbReference>
<dbReference type="OrthoDB" id="1577640at2759"/>
<proteinExistence type="predicted"/>
<protein>
    <recommendedName>
        <fullName evidence="4">Nucleoside phosphorylase domain-containing protein</fullName>
    </recommendedName>
</protein>
<reference evidence="3" key="3">
    <citation type="journal article" date="2013" name="PLoS Genet.">
        <title>Comparative genome structure, secondary metabolite, and effector coding capacity across Cochliobolus pathogens.</title>
        <authorList>
            <person name="Condon B.J."/>
            <person name="Leng Y."/>
            <person name="Wu D."/>
            <person name="Bushley K.E."/>
            <person name="Ohm R.A."/>
            <person name="Otillar R."/>
            <person name="Martin J."/>
            <person name="Schackwitz W."/>
            <person name="Grimwood J."/>
            <person name="MohdZainudin N."/>
            <person name="Xue C."/>
            <person name="Wang R."/>
            <person name="Manning V.A."/>
            <person name="Dhillon B."/>
            <person name="Tu Z.J."/>
            <person name="Steffenson B.J."/>
            <person name="Salamov A."/>
            <person name="Sun H."/>
            <person name="Lowry S."/>
            <person name="LaButti K."/>
            <person name="Han J."/>
            <person name="Copeland A."/>
            <person name="Lindquist E."/>
            <person name="Barry K."/>
            <person name="Schmutz J."/>
            <person name="Baker S.E."/>
            <person name="Ciuffetti L.M."/>
            <person name="Grigoriev I.V."/>
            <person name="Zhong S."/>
            <person name="Turgeon B.G."/>
        </authorList>
    </citation>
    <scope>NUCLEOTIDE SEQUENCE [LARGE SCALE GENOMIC DNA]</scope>
    <source>
        <strain evidence="3">C5 / ATCC 48332 / race O</strain>
    </source>
</reference>
<organism evidence="2 3">
    <name type="scientific">Cochliobolus heterostrophus (strain C5 / ATCC 48332 / race O)</name>
    <name type="common">Southern corn leaf blight fungus</name>
    <name type="synonym">Bipolaris maydis</name>
    <dbReference type="NCBI Taxonomy" id="701091"/>
    <lineage>
        <taxon>Eukaryota</taxon>
        <taxon>Fungi</taxon>
        <taxon>Dikarya</taxon>
        <taxon>Ascomycota</taxon>
        <taxon>Pezizomycotina</taxon>
        <taxon>Dothideomycetes</taxon>
        <taxon>Pleosporomycetidae</taxon>
        <taxon>Pleosporales</taxon>
        <taxon>Pleosporineae</taxon>
        <taxon>Pleosporaceae</taxon>
        <taxon>Bipolaris</taxon>
    </lineage>
</organism>
<dbReference type="Proteomes" id="UP000016936">
    <property type="component" value="Unassembled WGS sequence"/>
</dbReference>
<dbReference type="HOGENOM" id="CLU_000288_34_22_1"/>